<protein>
    <recommendedName>
        <fullName evidence="3">CCHC-type domain-containing protein</fullName>
    </recommendedName>
</protein>
<feature type="compositionally biased region" description="Polar residues" evidence="1">
    <location>
        <begin position="423"/>
        <end position="433"/>
    </location>
</feature>
<organism evidence="2">
    <name type="scientific">invertebrate metagenome</name>
    <dbReference type="NCBI Taxonomy" id="1711999"/>
    <lineage>
        <taxon>unclassified sequences</taxon>
        <taxon>metagenomes</taxon>
        <taxon>organismal metagenomes</taxon>
    </lineage>
</organism>
<evidence type="ECO:0008006" key="3">
    <source>
        <dbReference type="Google" id="ProtNLM"/>
    </source>
</evidence>
<feature type="region of interest" description="Disordered" evidence="1">
    <location>
        <begin position="1"/>
        <end position="25"/>
    </location>
</feature>
<comment type="caution">
    <text evidence="2">The sequence shown here is derived from an EMBL/GenBank/DDBJ whole genome shotgun (WGS) entry which is preliminary data.</text>
</comment>
<feature type="compositionally biased region" description="Low complexity" evidence="1">
    <location>
        <begin position="463"/>
        <end position="472"/>
    </location>
</feature>
<feature type="region of interest" description="Disordered" evidence="1">
    <location>
        <begin position="333"/>
        <end position="479"/>
    </location>
</feature>
<proteinExistence type="predicted"/>
<reference evidence="2" key="1">
    <citation type="journal article" date="2017" name="Appl. Environ. Microbiol.">
        <title>Molecular characterization of an Endozoicomonas-like organism causing infection in king scallop Pecten maximus L.</title>
        <authorList>
            <person name="Cano I."/>
            <person name="van Aerle R."/>
            <person name="Ross S."/>
            <person name="Verner-Jeffreys D.W."/>
            <person name="Paley R.K."/>
            <person name="Rimmer G."/>
            <person name="Ryder D."/>
            <person name="Hooper P."/>
            <person name="Stone D."/>
            <person name="Feist S.W."/>
        </authorList>
    </citation>
    <scope>NUCLEOTIDE SEQUENCE</scope>
</reference>
<evidence type="ECO:0000256" key="1">
    <source>
        <dbReference type="SAM" id="MobiDB-lite"/>
    </source>
</evidence>
<dbReference type="AlphaFoldDB" id="A0A2H9T6F3"/>
<feature type="compositionally biased region" description="Polar residues" evidence="1">
    <location>
        <begin position="386"/>
        <end position="409"/>
    </location>
</feature>
<name>A0A2H9T6F3_9ZZZZ</name>
<accession>A0A2H9T6F3</accession>
<dbReference type="EMBL" id="NSIT01000129">
    <property type="protein sequence ID" value="PJE78784.1"/>
    <property type="molecule type" value="Genomic_DNA"/>
</dbReference>
<evidence type="ECO:0000313" key="2">
    <source>
        <dbReference type="EMBL" id="PJE78784.1"/>
    </source>
</evidence>
<gene>
    <name evidence="2" type="ORF">CI610_02272</name>
</gene>
<sequence>MSKINPKQQNQTKPNQNDNLNNTTSDTTFPQYLLISAKETGKKISSLSPIIIQKTIKGCLGTAKSVKPLRSGDLLVEVFRKQQADNLLKLSEFSGISVHVRAHQSLNFSKGVIRCPALQNDTDAEILQYFKSENIPISEVRRIKIKRQTVKTNTFVLTFAVPNLHPSVMVGYMRCNVSPYIPNPLRCRNCQRYGHHEDRCRRREVCEHCGREGHNDTDSCDITGKRCPNCKGNHAASSRDCLSWKKEREVLRVKYTRNISFPDARRVVESNDPAALSYASITKSKTQQHPITVSDAKVQAYFDKPAFGAEVPPLMDERNDKILFGLASRFKSGRVASKTTSTSARPSKPDETAVIKTNMPAPPAHTPARHVTQTSKPRVTHHRRTVSQPSDLNKIAGNTNKRPATTPPQDQRKPKVKLHRLPSLNNTKPSKGSNDPIHGHNRFDVLADDSEFGDSNAAVTRQPTPSSPVSPKSVHHEPG</sequence>